<dbReference type="SUPFAM" id="SSF55469">
    <property type="entry name" value="FMN-dependent nitroreductase-like"/>
    <property type="match status" value="2"/>
</dbReference>
<accession>A0A7Z0WDK4</accession>
<feature type="region of interest" description="Disordered" evidence="1">
    <location>
        <begin position="301"/>
        <end position="322"/>
    </location>
</feature>
<name>A0A7Z0WDK4_9PSEU</name>
<evidence type="ECO:0000313" key="4">
    <source>
        <dbReference type="Proteomes" id="UP000185696"/>
    </source>
</evidence>
<dbReference type="EMBL" id="MSIF01000037">
    <property type="protein sequence ID" value="OLF04835.1"/>
    <property type="molecule type" value="Genomic_DNA"/>
</dbReference>
<gene>
    <name evidence="3" type="ORF">BLA60_38980</name>
</gene>
<dbReference type="InterPro" id="IPR029479">
    <property type="entry name" value="Nitroreductase"/>
</dbReference>
<dbReference type="InterPro" id="IPR050627">
    <property type="entry name" value="Nitroreductase/BluB"/>
</dbReference>
<dbReference type="OrthoDB" id="8156917at2"/>
<dbReference type="Gene3D" id="3.40.109.10">
    <property type="entry name" value="NADH Oxidase"/>
    <property type="match status" value="2"/>
</dbReference>
<dbReference type="NCBIfam" id="NF047509">
    <property type="entry name" value="Rv3131_FMN_oxido"/>
    <property type="match status" value="1"/>
</dbReference>
<protein>
    <submittedName>
        <fullName evidence="3">Nitroreductase</fullName>
    </submittedName>
</protein>
<evidence type="ECO:0000256" key="1">
    <source>
        <dbReference type="SAM" id="MobiDB-lite"/>
    </source>
</evidence>
<evidence type="ECO:0000313" key="3">
    <source>
        <dbReference type="EMBL" id="OLF04835.1"/>
    </source>
</evidence>
<feature type="domain" description="Nitroreductase" evidence="2">
    <location>
        <begin position="203"/>
        <end position="301"/>
    </location>
</feature>
<dbReference type="AlphaFoldDB" id="A0A7Z0WDK4"/>
<organism evidence="3 4">
    <name type="scientific">Actinophytocola xinjiangensis</name>
    <dbReference type="NCBI Taxonomy" id="485602"/>
    <lineage>
        <taxon>Bacteria</taxon>
        <taxon>Bacillati</taxon>
        <taxon>Actinomycetota</taxon>
        <taxon>Actinomycetes</taxon>
        <taxon>Pseudonocardiales</taxon>
        <taxon>Pseudonocardiaceae</taxon>
    </lineage>
</organism>
<reference evidence="3 4" key="1">
    <citation type="submission" date="2016-12" db="EMBL/GenBank/DDBJ databases">
        <title>The draft genome sequence of Actinophytocola xinjiangensis.</title>
        <authorList>
            <person name="Wang W."/>
            <person name="Yuan L."/>
        </authorList>
    </citation>
    <scope>NUCLEOTIDE SEQUENCE [LARGE SCALE GENOMIC DNA]</scope>
    <source>
        <strain evidence="3 4">CGMCC 4.4663</strain>
    </source>
</reference>
<dbReference type="Proteomes" id="UP000185696">
    <property type="component" value="Unassembled WGS sequence"/>
</dbReference>
<dbReference type="Pfam" id="PF00881">
    <property type="entry name" value="Nitroreductase"/>
    <property type="match status" value="2"/>
</dbReference>
<sequence length="322" mass="34533">MDSDDPREAIDHALHAAVRAPSVHNTQPWRFVVRGPVVEVCLDGDRVLTVADPDGREARLSCGAALLNLRVALRAAGRAVVVDPLPDPAHPELLATVRVAGRRPATPAERDLADAVGNRTTNRRPFVDRIVPGSERSALVAAADAEGAHLLLLDTPRALETFATLLRRADQRQEDDPDYQAELRAWTTGDPARHDGVPSAAGGPRPAGTPLLKLRDYPGRRTAEREFEQDPLVAMVTTAGDTALDHLRAGQAMQRALLVATSAGLGASFFSQPIEQPDLRAALRTGLTAGAHPQAVLRIGYGHRGAPTPRRPVAEVTSYRTE</sequence>
<keyword evidence="4" id="KW-1185">Reference proteome</keyword>
<dbReference type="PANTHER" id="PTHR23026:SF123">
    <property type="entry name" value="NAD(P)H NITROREDUCTASE RV3131-RELATED"/>
    <property type="match status" value="1"/>
</dbReference>
<feature type="region of interest" description="Disordered" evidence="1">
    <location>
        <begin position="187"/>
        <end position="209"/>
    </location>
</feature>
<dbReference type="RefSeq" id="WP_075138125.1">
    <property type="nucleotide sequence ID" value="NZ_MSIF01000037.1"/>
</dbReference>
<evidence type="ECO:0000259" key="2">
    <source>
        <dbReference type="Pfam" id="PF00881"/>
    </source>
</evidence>
<comment type="caution">
    <text evidence="3">The sequence shown here is derived from an EMBL/GenBank/DDBJ whole genome shotgun (WGS) entry which is preliminary data.</text>
</comment>
<dbReference type="PANTHER" id="PTHR23026">
    <property type="entry name" value="NADPH NITROREDUCTASE"/>
    <property type="match status" value="1"/>
</dbReference>
<dbReference type="InterPro" id="IPR000415">
    <property type="entry name" value="Nitroreductase-like"/>
</dbReference>
<dbReference type="GO" id="GO:0016491">
    <property type="term" value="F:oxidoreductase activity"/>
    <property type="evidence" value="ECO:0007669"/>
    <property type="project" value="InterPro"/>
</dbReference>
<proteinExistence type="predicted"/>
<feature type="domain" description="Nitroreductase" evidence="2">
    <location>
        <begin position="6"/>
        <end position="33"/>
    </location>
</feature>